<evidence type="ECO:0000259" key="1">
    <source>
        <dbReference type="PROSITE" id="PS51186"/>
    </source>
</evidence>
<accession>A0ABS6YF52</accession>
<dbReference type="InterPro" id="IPR000182">
    <property type="entry name" value="GNAT_dom"/>
</dbReference>
<organism evidence="2 3">
    <name type="scientific">Hoylesella nanceiensis</name>
    <dbReference type="NCBI Taxonomy" id="425941"/>
    <lineage>
        <taxon>Bacteria</taxon>
        <taxon>Pseudomonadati</taxon>
        <taxon>Bacteroidota</taxon>
        <taxon>Bacteroidia</taxon>
        <taxon>Bacteroidales</taxon>
        <taxon>Prevotellaceae</taxon>
        <taxon>Hoylesella</taxon>
    </lineage>
</organism>
<name>A0ABS6YF52_9BACT</name>
<dbReference type="RefSeq" id="WP_219482005.1">
    <property type="nucleotide sequence ID" value="NZ_JABZTH010000011.1"/>
</dbReference>
<proteinExistence type="predicted"/>
<keyword evidence="3" id="KW-1185">Reference proteome</keyword>
<gene>
    <name evidence="2" type="ORF">KZO38_08940</name>
</gene>
<dbReference type="Pfam" id="PF13302">
    <property type="entry name" value="Acetyltransf_3"/>
    <property type="match status" value="1"/>
</dbReference>
<dbReference type="EMBL" id="JAHXCT010000006">
    <property type="protein sequence ID" value="MBW4769882.1"/>
    <property type="molecule type" value="Genomic_DNA"/>
</dbReference>
<dbReference type="PANTHER" id="PTHR43415:SF3">
    <property type="entry name" value="GNAT-FAMILY ACETYLTRANSFERASE"/>
    <property type="match status" value="1"/>
</dbReference>
<protein>
    <submittedName>
        <fullName evidence="2">GNAT family N-acetyltransferase</fullName>
        <ecNumber evidence="2">2.3.1.-</ecNumber>
    </submittedName>
</protein>
<dbReference type="PANTHER" id="PTHR43415">
    <property type="entry name" value="SPERMIDINE N(1)-ACETYLTRANSFERASE"/>
    <property type="match status" value="1"/>
</dbReference>
<evidence type="ECO:0000313" key="2">
    <source>
        <dbReference type="EMBL" id="MBW4769882.1"/>
    </source>
</evidence>
<sequence length="172" mass="19986">MDKENKPKVVLRALEPEDLDLLYGIENNLEVWDVSPTNVPYSRYVLHNYLANTVNDIYVDKQVRFVIDADKEQCIGLLDVVHFDPKHRRAEVSIVLRKEFRKKGLAQSALLQLLDYSLRVLHLHQLYAVVPKANQASVDLFTRVGFKINAELKDWLFDGENYNDAVLMQYIL</sequence>
<comment type="caution">
    <text evidence="2">The sequence shown here is derived from an EMBL/GenBank/DDBJ whole genome shotgun (WGS) entry which is preliminary data.</text>
</comment>
<dbReference type="GO" id="GO:0016746">
    <property type="term" value="F:acyltransferase activity"/>
    <property type="evidence" value="ECO:0007669"/>
    <property type="project" value="UniProtKB-KW"/>
</dbReference>
<evidence type="ECO:0000313" key="3">
    <source>
        <dbReference type="Proteomes" id="UP000788426"/>
    </source>
</evidence>
<dbReference type="Proteomes" id="UP000788426">
    <property type="component" value="Unassembled WGS sequence"/>
</dbReference>
<keyword evidence="2" id="KW-0808">Transferase</keyword>
<keyword evidence="2" id="KW-0012">Acyltransferase</keyword>
<reference evidence="2 3" key="1">
    <citation type="submission" date="2021-07" db="EMBL/GenBank/DDBJ databases">
        <title>Genomic diversity and antimicrobial resistance of Prevotella spp. isolated from chronic lung disease airways.</title>
        <authorList>
            <person name="Webb K.A."/>
            <person name="Olagoke O.S."/>
            <person name="Baird T."/>
            <person name="Neill J."/>
            <person name="Pham A."/>
            <person name="Wells T.J."/>
            <person name="Ramsay K.A."/>
            <person name="Bell S.C."/>
            <person name="Sarovich D.S."/>
            <person name="Price E.P."/>
        </authorList>
    </citation>
    <scope>NUCLEOTIDE SEQUENCE [LARGE SCALE GENOMIC DNA]</scope>
    <source>
        <strain evidence="2 3">SCHI0011.S.12</strain>
    </source>
</reference>
<feature type="domain" description="N-acetyltransferase" evidence="1">
    <location>
        <begin position="9"/>
        <end position="172"/>
    </location>
</feature>
<dbReference type="EC" id="2.3.1.-" evidence="2"/>
<dbReference type="PROSITE" id="PS51186">
    <property type="entry name" value="GNAT"/>
    <property type="match status" value="1"/>
</dbReference>